<proteinExistence type="inferred from homology"/>
<evidence type="ECO:0000313" key="6">
    <source>
        <dbReference type="EMBL" id="MFC4503613.1"/>
    </source>
</evidence>
<keyword evidence="7" id="KW-1185">Reference proteome</keyword>
<sequence length="309" mass="33756">MDIDTRLLRYFAAVVEEGNLTRAAERLYISQPALTKQIRQLEAQLGVVLFVRSRAGMAPTEAGEALAAHAGGVLAAWEGALRVTRAATTRAARTLRVGFVASAANEHTQLIIADFARRRPGWRVRMRQTEWTDPTAGLATGQADVALLRLPVPARSDLDVEVLLTEPRWIALPAGHRLAAEERIRFQDLYDEPFVATPAESGEWRDFWLAADEREGHPVRIGAVAHHPDEWLNAIAHGQGISLTPEATARFYQRPDVVYRPVTGVSPSRIGVAWPRTRLVDDAVDAFILSCRAVCGNGCPAGTGSTTDS</sequence>
<keyword evidence="2" id="KW-0805">Transcription regulation</keyword>
<evidence type="ECO:0000256" key="2">
    <source>
        <dbReference type="ARBA" id="ARBA00023015"/>
    </source>
</evidence>
<dbReference type="Pfam" id="PF03466">
    <property type="entry name" value="LysR_substrate"/>
    <property type="match status" value="1"/>
</dbReference>
<feature type="domain" description="HTH lysR-type" evidence="5">
    <location>
        <begin position="3"/>
        <end position="60"/>
    </location>
</feature>
<dbReference type="CDD" id="cd08414">
    <property type="entry name" value="PBP2_LTTR_aromatics_like"/>
    <property type="match status" value="1"/>
</dbReference>
<protein>
    <submittedName>
        <fullName evidence="6">LysR family transcriptional regulator</fullName>
    </submittedName>
</protein>
<dbReference type="SUPFAM" id="SSF46785">
    <property type="entry name" value="Winged helix' DNA-binding domain"/>
    <property type="match status" value="1"/>
</dbReference>
<name>A0ABV9AY78_9ACTN</name>
<keyword evidence="3" id="KW-0238">DNA-binding</keyword>
<accession>A0ABV9AY78</accession>
<dbReference type="PANTHER" id="PTHR30346:SF0">
    <property type="entry name" value="HCA OPERON TRANSCRIPTIONAL ACTIVATOR HCAR"/>
    <property type="match status" value="1"/>
</dbReference>
<dbReference type="InterPro" id="IPR036388">
    <property type="entry name" value="WH-like_DNA-bd_sf"/>
</dbReference>
<dbReference type="EMBL" id="JBHSFK010000021">
    <property type="protein sequence ID" value="MFC4503613.1"/>
    <property type="molecule type" value="Genomic_DNA"/>
</dbReference>
<dbReference type="SUPFAM" id="SSF53850">
    <property type="entry name" value="Periplasmic binding protein-like II"/>
    <property type="match status" value="1"/>
</dbReference>
<reference evidence="7" key="1">
    <citation type="journal article" date="2019" name="Int. J. Syst. Evol. Microbiol.">
        <title>The Global Catalogue of Microorganisms (GCM) 10K type strain sequencing project: providing services to taxonomists for standard genome sequencing and annotation.</title>
        <authorList>
            <consortium name="The Broad Institute Genomics Platform"/>
            <consortium name="The Broad Institute Genome Sequencing Center for Infectious Disease"/>
            <person name="Wu L."/>
            <person name="Ma J."/>
        </authorList>
    </citation>
    <scope>NUCLEOTIDE SEQUENCE [LARGE SCALE GENOMIC DNA]</scope>
    <source>
        <strain evidence="7">CGMCC 4.7177</strain>
    </source>
</reference>
<evidence type="ECO:0000259" key="5">
    <source>
        <dbReference type="PROSITE" id="PS50931"/>
    </source>
</evidence>
<evidence type="ECO:0000256" key="1">
    <source>
        <dbReference type="ARBA" id="ARBA00009437"/>
    </source>
</evidence>
<evidence type="ECO:0000313" key="7">
    <source>
        <dbReference type="Proteomes" id="UP001595839"/>
    </source>
</evidence>
<dbReference type="PROSITE" id="PS50931">
    <property type="entry name" value="HTH_LYSR"/>
    <property type="match status" value="1"/>
</dbReference>
<evidence type="ECO:0000256" key="4">
    <source>
        <dbReference type="ARBA" id="ARBA00023163"/>
    </source>
</evidence>
<dbReference type="Pfam" id="PF00126">
    <property type="entry name" value="HTH_1"/>
    <property type="match status" value="1"/>
</dbReference>
<dbReference type="Gene3D" id="1.10.10.10">
    <property type="entry name" value="Winged helix-like DNA-binding domain superfamily/Winged helix DNA-binding domain"/>
    <property type="match status" value="1"/>
</dbReference>
<dbReference type="RefSeq" id="WP_381178707.1">
    <property type="nucleotide sequence ID" value="NZ_JBHSFK010000021.1"/>
</dbReference>
<gene>
    <name evidence="6" type="ORF">ACFPIH_29555</name>
</gene>
<organism evidence="6 7">
    <name type="scientific">Streptomyces vulcanius</name>
    <dbReference type="NCBI Taxonomy" id="1441876"/>
    <lineage>
        <taxon>Bacteria</taxon>
        <taxon>Bacillati</taxon>
        <taxon>Actinomycetota</taxon>
        <taxon>Actinomycetes</taxon>
        <taxon>Kitasatosporales</taxon>
        <taxon>Streptomycetaceae</taxon>
        <taxon>Streptomyces</taxon>
    </lineage>
</organism>
<dbReference type="Gene3D" id="3.40.190.10">
    <property type="entry name" value="Periplasmic binding protein-like II"/>
    <property type="match status" value="2"/>
</dbReference>
<dbReference type="Proteomes" id="UP001595839">
    <property type="component" value="Unassembled WGS sequence"/>
</dbReference>
<dbReference type="InterPro" id="IPR000847">
    <property type="entry name" value="LysR_HTH_N"/>
</dbReference>
<dbReference type="InterPro" id="IPR036390">
    <property type="entry name" value="WH_DNA-bd_sf"/>
</dbReference>
<evidence type="ECO:0000256" key="3">
    <source>
        <dbReference type="ARBA" id="ARBA00023125"/>
    </source>
</evidence>
<dbReference type="InterPro" id="IPR005119">
    <property type="entry name" value="LysR_subst-bd"/>
</dbReference>
<comment type="similarity">
    <text evidence="1">Belongs to the LysR transcriptional regulatory family.</text>
</comment>
<keyword evidence="4" id="KW-0804">Transcription</keyword>
<dbReference type="PRINTS" id="PR00039">
    <property type="entry name" value="HTHLYSR"/>
</dbReference>
<dbReference type="PANTHER" id="PTHR30346">
    <property type="entry name" value="TRANSCRIPTIONAL DUAL REGULATOR HCAR-RELATED"/>
    <property type="match status" value="1"/>
</dbReference>
<comment type="caution">
    <text evidence="6">The sequence shown here is derived from an EMBL/GenBank/DDBJ whole genome shotgun (WGS) entry which is preliminary data.</text>
</comment>